<protein>
    <recommendedName>
        <fullName evidence="3">Conjugal transfer protein TraO</fullName>
    </recommendedName>
</protein>
<dbReference type="RefSeq" id="WP_162441489.1">
    <property type="nucleotide sequence ID" value="NZ_CP048222.1"/>
</dbReference>
<dbReference type="AlphaFoldDB" id="A0A6C0GC51"/>
<accession>A0A6C0GC51</accession>
<reference evidence="1 2" key="1">
    <citation type="submission" date="2020-01" db="EMBL/GenBank/DDBJ databases">
        <authorList>
            <person name="Kim M.K."/>
        </authorList>
    </citation>
    <scope>NUCLEOTIDE SEQUENCE [LARGE SCALE GENOMIC DNA]</scope>
    <source>
        <strain evidence="1 2">172606-1</strain>
    </source>
</reference>
<dbReference type="KEGG" id="rhoz:GXP67_01275"/>
<sequence length="174" mass="19365">MGQIHQPGQRFIEAGTGLLESGQVRKTANAGYWFRVSLGKYGKKEGVYGIGLLMQRKYYQPVEELLAVNQYFLEGTFAPKSFATADRLFYLNPVAGVLIGYEGIHSGKAFSTDSAAVNPNRFLVGFTGGLAGEWNMTSKTAFILFARATYLPSSAIERFHFQYGIGIRFNYFKD</sequence>
<dbReference type="InterPro" id="IPR018899">
    <property type="entry name" value="Conjug_transposon_Tra0"/>
</dbReference>
<organism evidence="1 2">
    <name type="scientific">Rhodocytophaga rosea</name>
    <dbReference type="NCBI Taxonomy" id="2704465"/>
    <lineage>
        <taxon>Bacteria</taxon>
        <taxon>Pseudomonadati</taxon>
        <taxon>Bacteroidota</taxon>
        <taxon>Cytophagia</taxon>
        <taxon>Cytophagales</taxon>
        <taxon>Rhodocytophagaceae</taxon>
        <taxon>Rhodocytophaga</taxon>
    </lineage>
</organism>
<evidence type="ECO:0008006" key="3">
    <source>
        <dbReference type="Google" id="ProtNLM"/>
    </source>
</evidence>
<dbReference type="EMBL" id="CP048222">
    <property type="protein sequence ID" value="QHT65402.1"/>
    <property type="molecule type" value="Genomic_DNA"/>
</dbReference>
<dbReference type="Pfam" id="PF10626">
    <property type="entry name" value="TraO"/>
    <property type="match status" value="1"/>
</dbReference>
<gene>
    <name evidence="1" type="ORF">GXP67_01275</name>
</gene>
<evidence type="ECO:0000313" key="1">
    <source>
        <dbReference type="EMBL" id="QHT65402.1"/>
    </source>
</evidence>
<proteinExistence type="predicted"/>
<dbReference type="Proteomes" id="UP000480178">
    <property type="component" value="Chromosome"/>
</dbReference>
<name>A0A6C0GC51_9BACT</name>
<keyword evidence="2" id="KW-1185">Reference proteome</keyword>
<evidence type="ECO:0000313" key="2">
    <source>
        <dbReference type="Proteomes" id="UP000480178"/>
    </source>
</evidence>